<comment type="caution">
    <text evidence="1">The sequence shown here is derived from an EMBL/GenBank/DDBJ whole genome shotgun (WGS) entry which is preliminary data.</text>
</comment>
<sequence>DDLRQGIQFSGMDNRYAYIRIYFGLSFQ</sequence>
<evidence type="ECO:0000313" key="1">
    <source>
        <dbReference type="EMBL" id="CAF4904900.1"/>
    </source>
</evidence>
<reference evidence="1" key="1">
    <citation type="submission" date="2021-02" db="EMBL/GenBank/DDBJ databases">
        <authorList>
            <person name="Nowell W R."/>
        </authorList>
    </citation>
    <scope>NUCLEOTIDE SEQUENCE</scope>
</reference>
<name>A0A8S3CDY8_9BILA</name>
<dbReference type="Proteomes" id="UP000676336">
    <property type="component" value="Unassembled WGS sequence"/>
</dbReference>
<dbReference type="EMBL" id="CAJOBI010175237">
    <property type="protein sequence ID" value="CAF4904900.1"/>
    <property type="molecule type" value="Genomic_DNA"/>
</dbReference>
<protein>
    <submittedName>
        <fullName evidence="1">Uncharacterized protein</fullName>
    </submittedName>
</protein>
<proteinExistence type="predicted"/>
<organism evidence="1 2">
    <name type="scientific">Rotaria magnacalcarata</name>
    <dbReference type="NCBI Taxonomy" id="392030"/>
    <lineage>
        <taxon>Eukaryota</taxon>
        <taxon>Metazoa</taxon>
        <taxon>Spiralia</taxon>
        <taxon>Gnathifera</taxon>
        <taxon>Rotifera</taxon>
        <taxon>Eurotatoria</taxon>
        <taxon>Bdelloidea</taxon>
        <taxon>Philodinida</taxon>
        <taxon>Philodinidae</taxon>
        <taxon>Rotaria</taxon>
    </lineage>
</organism>
<evidence type="ECO:0000313" key="2">
    <source>
        <dbReference type="Proteomes" id="UP000676336"/>
    </source>
</evidence>
<feature type="non-terminal residue" evidence="1">
    <location>
        <position position="1"/>
    </location>
</feature>
<dbReference type="AlphaFoldDB" id="A0A8S3CDY8"/>
<accession>A0A8S3CDY8</accession>
<gene>
    <name evidence="1" type="ORF">SMN809_LOCUS51928</name>
</gene>